<evidence type="ECO:0000259" key="8">
    <source>
        <dbReference type="Pfam" id="PF00892"/>
    </source>
</evidence>
<feature type="transmembrane region" description="Helical" evidence="6">
    <location>
        <begin position="41"/>
        <end position="59"/>
    </location>
</feature>
<comment type="subcellular location">
    <subcellularLocation>
        <location evidence="1 6">Membrane</location>
        <topology evidence="1 6">Multi-pass membrane protein</topology>
    </subcellularLocation>
</comment>
<name>A0AAP0IWE2_9MAGN</name>
<gene>
    <name evidence="9" type="ORF">Syun_020032</name>
</gene>
<feature type="transmembrane region" description="Helical" evidence="6">
    <location>
        <begin position="66"/>
        <end position="85"/>
    </location>
</feature>
<dbReference type="EMBL" id="JBBNAF010000008">
    <property type="protein sequence ID" value="KAK9122415.1"/>
    <property type="molecule type" value="Genomic_DNA"/>
</dbReference>
<dbReference type="InterPro" id="IPR000620">
    <property type="entry name" value="EamA_dom"/>
</dbReference>
<feature type="compositionally biased region" description="Basic and acidic residues" evidence="7">
    <location>
        <begin position="334"/>
        <end position="343"/>
    </location>
</feature>
<comment type="caution">
    <text evidence="9">The sequence shown here is derived from an EMBL/GenBank/DDBJ whole genome shotgun (WGS) entry which is preliminary data.</text>
</comment>
<comment type="similarity">
    <text evidence="2 6">Belongs to the drug/metabolite transporter (DMT) superfamily. Plant drug/metabolite exporter (P-DME) (TC 2.A.7.4) family.</text>
</comment>
<dbReference type="PANTHER" id="PTHR31218">
    <property type="entry name" value="WAT1-RELATED PROTEIN"/>
    <property type="match status" value="1"/>
</dbReference>
<dbReference type="Proteomes" id="UP001420932">
    <property type="component" value="Unassembled WGS sequence"/>
</dbReference>
<keyword evidence="5 6" id="KW-0472">Membrane</keyword>
<feature type="transmembrane region" description="Helical" evidence="6">
    <location>
        <begin position="302"/>
        <end position="321"/>
    </location>
</feature>
<feature type="transmembrane region" description="Helical" evidence="6">
    <location>
        <begin position="181"/>
        <end position="201"/>
    </location>
</feature>
<feature type="transmembrane region" description="Helical" evidence="6">
    <location>
        <begin position="277"/>
        <end position="296"/>
    </location>
</feature>
<dbReference type="AlphaFoldDB" id="A0AAP0IWE2"/>
<evidence type="ECO:0000313" key="9">
    <source>
        <dbReference type="EMBL" id="KAK9122415.1"/>
    </source>
</evidence>
<feature type="transmembrane region" description="Helical" evidence="6">
    <location>
        <begin position="132"/>
        <end position="152"/>
    </location>
</feature>
<evidence type="ECO:0000256" key="1">
    <source>
        <dbReference type="ARBA" id="ARBA00004141"/>
    </source>
</evidence>
<sequence length="351" mass="38117">MGKVRTCASYVSMILVQIAYGCSVILVKISLDEGLNQFVLIVYRNLIGMVVLAPFAYAFERTNHPSISFSILIKIFVLAGVGSSINQNVHYLGLGLTSATVSAAMSNIIPSFTFIIAVALRIEKVNIRSAKGQAKIIGTLICIGGALTFTFWKGGCMSKGFVDHPLVHIDGDGLRHHKHNWVLGSLLVLIGQAAWGGWITLQAIFFKDYPAGVSLNVLTCFFGAIQSSVIAVIVDRNPESWKLGWNIQLLTIIYNGVITSALLYWIQTWCIREKGPVFVAMFSPLGLLFVGVFSAVVFAERLYLGSLLGAMLIVAGLYCVLWGKSKDNSTANTDSHEKGKSRNESSSSSVI</sequence>
<dbReference type="InterPro" id="IPR030184">
    <property type="entry name" value="WAT1-related"/>
</dbReference>
<evidence type="ECO:0000256" key="3">
    <source>
        <dbReference type="ARBA" id="ARBA00022692"/>
    </source>
</evidence>
<feature type="transmembrane region" description="Helical" evidence="6">
    <location>
        <begin position="245"/>
        <end position="265"/>
    </location>
</feature>
<evidence type="ECO:0000256" key="7">
    <source>
        <dbReference type="SAM" id="MobiDB-lite"/>
    </source>
</evidence>
<protein>
    <recommendedName>
        <fullName evidence="6">WAT1-related protein</fullName>
    </recommendedName>
</protein>
<accession>A0AAP0IWE2</accession>
<keyword evidence="4 6" id="KW-1133">Transmembrane helix</keyword>
<dbReference type="PROSITE" id="PS51257">
    <property type="entry name" value="PROKAR_LIPOPROTEIN"/>
    <property type="match status" value="1"/>
</dbReference>
<evidence type="ECO:0000256" key="6">
    <source>
        <dbReference type="RuleBase" id="RU363077"/>
    </source>
</evidence>
<keyword evidence="3 6" id="KW-0812">Transmembrane</keyword>
<dbReference type="GO" id="GO:0022857">
    <property type="term" value="F:transmembrane transporter activity"/>
    <property type="evidence" value="ECO:0007669"/>
    <property type="project" value="InterPro"/>
</dbReference>
<feature type="transmembrane region" description="Helical" evidence="6">
    <location>
        <begin position="213"/>
        <end position="233"/>
    </location>
</feature>
<reference evidence="9 10" key="1">
    <citation type="submission" date="2024-01" db="EMBL/GenBank/DDBJ databases">
        <title>Genome assemblies of Stephania.</title>
        <authorList>
            <person name="Yang L."/>
        </authorList>
    </citation>
    <scope>NUCLEOTIDE SEQUENCE [LARGE SCALE GENOMIC DNA]</scope>
    <source>
        <strain evidence="9">YNDBR</strain>
        <tissue evidence="9">Leaf</tissue>
    </source>
</reference>
<feature type="transmembrane region" description="Helical" evidence="6">
    <location>
        <begin position="7"/>
        <end position="29"/>
    </location>
</feature>
<dbReference type="SUPFAM" id="SSF103481">
    <property type="entry name" value="Multidrug resistance efflux transporter EmrE"/>
    <property type="match status" value="2"/>
</dbReference>
<keyword evidence="10" id="KW-1185">Reference proteome</keyword>
<evidence type="ECO:0000256" key="4">
    <source>
        <dbReference type="ARBA" id="ARBA00022989"/>
    </source>
</evidence>
<dbReference type="GO" id="GO:0016020">
    <property type="term" value="C:membrane"/>
    <property type="evidence" value="ECO:0007669"/>
    <property type="project" value="UniProtKB-SubCell"/>
</dbReference>
<feature type="region of interest" description="Disordered" evidence="7">
    <location>
        <begin position="328"/>
        <end position="351"/>
    </location>
</feature>
<evidence type="ECO:0000256" key="5">
    <source>
        <dbReference type="ARBA" id="ARBA00023136"/>
    </source>
</evidence>
<evidence type="ECO:0000313" key="10">
    <source>
        <dbReference type="Proteomes" id="UP001420932"/>
    </source>
</evidence>
<feature type="domain" description="EamA" evidence="8">
    <location>
        <begin position="11"/>
        <end position="147"/>
    </location>
</feature>
<organism evidence="9 10">
    <name type="scientific">Stephania yunnanensis</name>
    <dbReference type="NCBI Taxonomy" id="152371"/>
    <lineage>
        <taxon>Eukaryota</taxon>
        <taxon>Viridiplantae</taxon>
        <taxon>Streptophyta</taxon>
        <taxon>Embryophyta</taxon>
        <taxon>Tracheophyta</taxon>
        <taxon>Spermatophyta</taxon>
        <taxon>Magnoliopsida</taxon>
        <taxon>Ranunculales</taxon>
        <taxon>Menispermaceae</taxon>
        <taxon>Menispermoideae</taxon>
        <taxon>Cissampelideae</taxon>
        <taxon>Stephania</taxon>
    </lineage>
</organism>
<dbReference type="Pfam" id="PF00892">
    <property type="entry name" value="EamA"/>
    <property type="match status" value="2"/>
</dbReference>
<proteinExistence type="inferred from homology"/>
<feature type="transmembrane region" description="Helical" evidence="6">
    <location>
        <begin position="91"/>
        <end position="120"/>
    </location>
</feature>
<evidence type="ECO:0000256" key="2">
    <source>
        <dbReference type="ARBA" id="ARBA00007635"/>
    </source>
</evidence>
<feature type="domain" description="EamA" evidence="8">
    <location>
        <begin position="183"/>
        <end position="321"/>
    </location>
</feature>
<dbReference type="InterPro" id="IPR037185">
    <property type="entry name" value="EmrE-like"/>
</dbReference>